<dbReference type="EMBL" id="CP032664">
    <property type="protein sequence ID" value="QQO83387.1"/>
    <property type="molecule type" value="Genomic_DNA"/>
</dbReference>
<dbReference type="PANTHER" id="PTHR30086:SF20">
    <property type="entry name" value="ARGININE EXPORTER PROTEIN ARGO-RELATED"/>
    <property type="match status" value="1"/>
</dbReference>
<evidence type="ECO:0000256" key="1">
    <source>
        <dbReference type="ARBA" id="ARBA00004651"/>
    </source>
</evidence>
<feature type="transmembrane region" description="Helical" evidence="6">
    <location>
        <begin position="38"/>
        <end position="61"/>
    </location>
</feature>
<evidence type="ECO:0000313" key="8">
    <source>
        <dbReference type="EMBL" id="QQO83387.1"/>
    </source>
</evidence>
<evidence type="ECO:0000256" key="3">
    <source>
        <dbReference type="ARBA" id="ARBA00022692"/>
    </source>
</evidence>
<evidence type="ECO:0000256" key="2">
    <source>
        <dbReference type="ARBA" id="ARBA00022475"/>
    </source>
</evidence>
<name>A0A7T8EBJ7_9GAMM</name>
<keyword evidence="2" id="KW-1003">Cell membrane</keyword>
<dbReference type="RefSeq" id="WP_028781056.1">
    <property type="nucleotide sequence ID" value="NZ_AP024610.1"/>
</dbReference>
<proteinExistence type="predicted"/>
<keyword evidence="3 6" id="KW-0812">Transmembrane</keyword>
<keyword evidence="4 6" id="KW-1133">Transmembrane helix</keyword>
<feature type="transmembrane region" description="Helical" evidence="6">
    <location>
        <begin position="6"/>
        <end position="26"/>
    </location>
</feature>
<dbReference type="PANTHER" id="PTHR30086">
    <property type="entry name" value="ARGININE EXPORTER PROTEIN ARGO"/>
    <property type="match status" value="1"/>
</dbReference>
<dbReference type="AlphaFoldDB" id="A0A7T8EBJ7"/>
<accession>A0A7T8EBJ7</accession>
<keyword evidence="5 6" id="KW-0472">Membrane</keyword>
<dbReference type="GO" id="GO:0015171">
    <property type="term" value="F:amino acid transmembrane transporter activity"/>
    <property type="evidence" value="ECO:0007669"/>
    <property type="project" value="TreeGrafter"/>
</dbReference>
<feature type="transmembrane region" description="Helical" evidence="6">
    <location>
        <begin position="182"/>
        <end position="200"/>
    </location>
</feature>
<evidence type="ECO:0000256" key="5">
    <source>
        <dbReference type="ARBA" id="ARBA00023136"/>
    </source>
</evidence>
<dbReference type="GO" id="GO:0005886">
    <property type="term" value="C:plasma membrane"/>
    <property type="evidence" value="ECO:0007669"/>
    <property type="project" value="UniProtKB-SubCell"/>
</dbReference>
<sequence>MDNYFVYFGVAMATILLPGPAVMLTVNNSIQRGLLKTFAGIFGVALAILFVALISATSLGVVLASSILAFTVIKFIGAAYLIYLGLKMFRAKGGGTSSAHLQQGSARKCFAEGFLVSISNPKAIVFFMSIFPQFIDLQREYAPQFALLAATFSGLVILIHTLYALFASIAKTKLASGKGSSVLNKLSGGVFVCFGIGLAASSR</sequence>
<reference evidence="7" key="2">
    <citation type="submission" date="2021-05" db="EMBL/GenBank/DDBJ databases">
        <title>Molecular characterization for Shewanella algae harboring chromosomal blaOXA-55-like strains isolated from clinical and environment sample.</title>
        <authorList>
            <person name="Ohama Y."/>
            <person name="Aoki K."/>
            <person name="Harada S."/>
            <person name="Moriya K."/>
            <person name="Ishii Y."/>
            <person name="Tateda K."/>
        </authorList>
    </citation>
    <scope>NUCLEOTIDE SEQUENCE</scope>
    <source>
        <strain evidence="7">TUM17379</strain>
    </source>
</reference>
<reference evidence="8" key="1">
    <citation type="submission" date="2018-09" db="EMBL/GenBank/DDBJ databases">
        <title>Genome sequencing and analysis.</title>
        <authorList>
            <person name="Huang Y.-T."/>
        </authorList>
    </citation>
    <scope>NUCLEOTIDE SEQUENCE</scope>
    <source>
        <strain evidence="8">HIDE</strain>
    </source>
</reference>
<dbReference type="Pfam" id="PF01810">
    <property type="entry name" value="LysE"/>
    <property type="match status" value="1"/>
</dbReference>
<feature type="transmembrane region" description="Helical" evidence="6">
    <location>
        <begin position="67"/>
        <end position="89"/>
    </location>
</feature>
<evidence type="ECO:0000256" key="4">
    <source>
        <dbReference type="ARBA" id="ARBA00022989"/>
    </source>
</evidence>
<dbReference type="InterPro" id="IPR001123">
    <property type="entry name" value="LeuE-type"/>
</dbReference>
<evidence type="ECO:0000256" key="6">
    <source>
        <dbReference type="SAM" id="Phobius"/>
    </source>
</evidence>
<dbReference type="EMBL" id="AP024613">
    <property type="protein sequence ID" value="BCV44757.1"/>
    <property type="molecule type" value="Genomic_DNA"/>
</dbReference>
<dbReference type="PIRSF" id="PIRSF006324">
    <property type="entry name" value="LeuE"/>
    <property type="match status" value="1"/>
</dbReference>
<evidence type="ECO:0000313" key="7">
    <source>
        <dbReference type="EMBL" id="BCV44757.1"/>
    </source>
</evidence>
<feature type="transmembrane region" description="Helical" evidence="6">
    <location>
        <begin position="147"/>
        <end position="170"/>
    </location>
</feature>
<comment type="subcellular location">
    <subcellularLocation>
        <location evidence="1">Cell membrane</location>
        <topology evidence="1">Multi-pass membrane protein</topology>
    </subcellularLocation>
</comment>
<protein>
    <submittedName>
        <fullName evidence="7">Amino acid transporter LysE</fullName>
    </submittedName>
    <submittedName>
        <fullName evidence="8">LysE family translocator</fullName>
    </submittedName>
</protein>
<feature type="transmembrane region" description="Helical" evidence="6">
    <location>
        <begin position="110"/>
        <end position="135"/>
    </location>
</feature>
<dbReference type="Proteomes" id="UP000825078">
    <property type="component" value="Chromosome"/>
</dbReference>
<organism evidence="8">
    <name type="scientific">Shewanella algae</name>
    <dbReference type="NCBI Taxonomy" id="38313"/>
    <lineage>
        <taxon>Bacteria</taxon>
        <taxon>Pseudomonadati</taxon>
        <taxon>Pseudomonadota</taxon>
        <taxon>Gammaproteobacteria</taxon>
        <taxon>Alteromonadales</taxon>
        <taxon>Shewanellaceae</taxon>
        <taxon>Shewanella</taxon>
    </lineage>
</organism>
<gene>
    <name evidence="7" type="primary">rhtB</name>
    <name evidence="8" type="ORF">D7032_09020</name>
    <name evidence="7" type="ORF">TUM17379_17750</name>
</gene>